<gene>
    <name evidence="9" type="primary">ARFRP1</name>
    <name evidence="9" type="ORF">GZH46_00251</name>
</gene>
<evidence type="ECO:0000256" key="1">
    <source>
        <dbReference type="ARBA" id="ARBA00022741"/>
    </source>
</evidence>
<comment type="function">
    <text evidence="3">Trans-Golgi-associated GTPase that regulates protein sorting. Controls the targeting of ARL1 and its effector to the trans-Golgi. Required for the lipidation of chylomicrons in the intestine and required for VLDL lipidation in the liver.</text>
</comment>
<dbReference type="Pfam" id="PF14295">
    <property type="entry name" value="PAN_4"/>
    <property type="match status" value="3"/>
</dbReference>
<feature type="transmembrane region" description="Helical" evidence="7">
    <location>
        <begin position="1284"/>
        <end position="1305"/>
    </location>
</feature>
<name>A0ABQ7SCN4_9ACAR</name>
<dbReference type="InterPro" id="IPR003609">
    <property type="entry name" value="Pan_app"/>
</dbReference>
<dbReference type="SMART" id="SM00178">
    <property type="entry name" value="SAR"/>
    <property type="match status" value="1"/>
</dbReference>
<keyword evidence="7" id="KW-0472">Membrane</keyword>
<dbReference type="SMART" id="SM00473">
    <property type="entry name" value="PAN_AP"/>
    <property type="match status" value="3"/>
</dbReference>
<evidence type="ECO:0000256" key="5">
    <source>
        <dbReference type="ARBA" id="ARBA00039478"/>
    </source>
</evidence>
<evidence type="ECO:0000256" key="3">
    <source>
        <dbReference type="ARBA" id="ARBA00037377"/>
    </source>
</evidence>
<evidence type="ECO:0000259" key="8">
    <source>
        <dbReference type="PROSITE" id="PS50948"/>
    </source>
</evidence>
<reference evidence="9 10" key="1">
    <citation type="submission" date="2020-10" db="EMBL/GenBank/DDBJ databases">
        <authorList>
            <person name="Klimov P.B."/>
            <person name="Dyachkov S.M."/>
            <person name="Chetverikov P.E."/>
        </authorList>
    </citation>
    <scope>NUCLEOTIDE SEQUENCE [LARGE SCALE GENOMIC DNA]</scope>
    <source>
        <strain evidence="9">BMOC 18-1129-001#AD2665</strain>
        <tissue evidence="9">Entire mites</tissue>
    </source>
</reference>
<comment type="subunit">
    <text evidence="4">Interacts with SYS1.</text>
</comment>
<dbReference type="Gene3D" id="3.50.4.10">
    <property type="entry name" value="Hepatocyte Growth Factor"/>
    <property type="match status" value="1"/>
</dbReference>
<keyword evidence="2" id="KW-0342">GTP-binding</keyword>
<dbReference type="InterPro" id="IPR005225">
    <property type="entry name" value="Small_GTP-bd"/>
</dbReference>
<evidence type="ECO:0000313" key="10">
    <source>
        <dbReference type="Proteomes" id="UP000825002"/>
    </source>
</evidence>
<keyword evidence="7" id="KW-1133">Transmembrane helix</keyword>
<keyword evidence="10" id="KW-1185">Reference proteome</keyword>
<keyword evidence="1" id="KW-0547">Nucleotide-binding</keyword>
<feature type="compositionally biased region" description="Acidic residues" evidence="6">
    <location>
        <begin position="930"/>
        <end position="944"/>
    </location>
</feature>
<organism evidence="9 10">
    <name type="scientific">Fragariocoptes setiger</name>
    <dbReference type="NCBI Taxonomy" id="1670756"/>
    <lineage>
        <taxon>Eukaryota</taxon>
        <taxon>Metazoa</taxon>
        <taxon>Ecdysozoa</taxon>
        <taxon>Arthropoda</taxon>
        <taxon>Chelicerata</taxon>
        <taxon>Arachnida</taxon>
        <taxon>Acari</taxon>
        <taxon>Acariformes</taxon>
        <taxon>Trombidiformes</taxon>
        <taxon>Prostigmata</taxon>
        <taxon>Eupodina</taxon>
        <taxon>Eriophyoidea</taxon>
        <taxon>Phytoptidae</taxon>
        <taxon>Fragariocoptes</taxon>
    </lineage>
</organism>
<proteinExistence type="predicted"/>
<dbReference type="Gene3D" id="3.40.50.300">
    <property type="entry name" value="P-loop containing nucleotide triphosphate hydrolases"/>
    <property type="match status" value="1"/>
</dbReference>
<dbReference type="PANTHER" id="PTHR45909">
    <property type="entry name" value="ADP-RIBOSYLATION FACTOR-RELATED PROTEIN 1"/>
    <property type="match status" value="1"/>
</dbReference>
<accession>A0ABQ7SCN4</accession>
<evidence type="ECO:0000256" key="6">
    <source>
        <dbReference type="SAM" id="MobiDB-lite"/>
    </source>
</evidence>
<feature type="region of interest" description="Disordered" evidence="6">
    <location>
        <begin position="920"/>
        <end position="944"/>
    </location>
</feature>
<evidence type="ECO:0000256" key="7">
    <source>
        <dbReference type="SAM" id="Phobius"/>
    </source>
</evidence>
<evidence type="ECO:0000256" key="4">
    <source>
        <dbReference type="ARBA" id="ARBA00038765"/>
    </source>
</evidence>
<dbReference type="InterPro" id="IPR027417">
    <property type="entry name" value="P-loop_NTPase"/>
</dbReference>
<dbReference type="SUPFAM" id="SSF52540">
    <property type="entry name" value="P-loop containing nucleoside triphosphate hydrolases"/>
    <property type="match status" value="1"/>
</dbReference>
<dbReference type="EMBL" id="JAIFTH010000023">
    <property type="protein sequence ID" value="KAG9511181.1"/>
    <property type="molecule type" value="Genomic_DNA"/>
</dbReference>
<keyword evidence="7" id="KW-0812">Transmembrane</keyword>
<comment type="caution">
    <text evidence="9">The sequence shown here is derived from an EMBL/GenBank/DDBJ whole genome shotgun (WGS) entry which is preliminary data.</text>
</comment>
<sequence>MFSLLYGFWEYLFKKGDYFILILGLDNSGKTTLLEHARIKYNKDFRSIDLNRIASTVGLNVGRIEILGIRLNFWDLGGQKELRLLWDKYFLEAHGIIWVVDASDRERLQESKQSFDKIIRNQLLDGLPLAFVINKRDLPQSMAPDEIIETFKSSLNLIGDRRFCTISTSALKGDGVKQSIEWIAARVKEGAKSPAESILMRPKQSGNTITSKRSSKTNRYQRIASIFHRSRKLRQSMNSKSKIVPKMFKQRNLTHLRNFLVVLLVILFITLPDQKSHVNADDSTIQQETETIKWDQPFPNIESMSYMRDPSTKIRIQWELIRKDKKRSFIEEYTDFHTVSGSFSIMNSDSKMSYYSDGQARTFYQYQPYRCWTVTLDGLEQQRLYGSWLIKHKDWYLFGVSAVWLAATYLPKTYSPSKLIESAMNPGDMIADKWTVEDRSINRYIHIYISSQNQLVQVIQFEDMISREITETINVFSIDFQLTDLEKQEKFNLPLGYGCGNQVEHRPSFEYEPKSSWIQFIGGHSDYYLDIDVSLTDINEQTGAHTSANLAVQIARVSKFSSNFDERELSSNPIYTVIEQRSSDQKLNYKSVYDQDMGTMFRISTSSGSNNPKCMLMQRTEKGTNAPKQEIDFGNNYKFELSPEMEDLLFGDNQHYAFMQRKWHPNSDIEELIYENPTAYFNSPASVLRVYTRESKNNDDISLTRVVVRIYNRQRTILMLMLTFNVIELIKFDHDLERALLFDVSACFDRPEQHAWLEFRYTSIEPEVVAILEKNLDAVKRAFYESQLQLTPFRMPKCEVHIDWFGDLVVRALVLDAVPLTIAYASKNEMSFVNVIGAQHVLASDAEHCASYCEAHKCKSFSFCSTNHACDMLDNVNISAPQQHTNCRVYYQDKQTTEMDAHRVPLAYIVGSLEADNYDWEHSSSADNDSGYDDDNESDADDDDYANKARKKLSGAPKATLIIDNKHVLVPRELKVERRSSMLDGYVDELDDRVDTSFHQDFQQMRYLITDQSATILHFQTYDQCAIACIDSDCGSFSYCWSEQECILTNHSSSGDIKASTMSDSNCLVAQRDYLNLYTRYDNVGRPLSSTKQTIAISASDCAHQCTTDTHIRCRAFDYCLGSTPHYELNAPKNGQCFMHIDRKATIHAIESKQMAAQKRKVASKQTGCDHYSRNLLAEFDKYPNKEVRAGISIELTSEGISLDKCAEQCAENDHCQVFQFCYEDNHEPHLKCRLVDGRFSNDDMQHSNSCTVYSMHQGSKSDNNRNDGNQDEDRYGLRLIPTVMIWLLVSATIAVFVGFVSSWIKHYPDDFKKHSDRIKVHLGLVNRIK</sequence>
<dbReference type="NCBIfam" id="TIGR00231">
    <property type="entry name" value="small_GTP"/>
    <property type="match status" value="1"/>
</dbReference>
<feature type="domain" description="Apple" evidence="8">
    <location>
        <begin position="1169"/>
        <end position="1258"/>
    </location>
</feature>
<dbReference type="SMART" id="SM00177">
    <property type="entry name" value="ARF"/>
    <property type="match status" value="1"/>
</dbReference>
<dbReference type="InterPro" id="IPR006689">
    <property type="entry name" value="Small_GTPase_ARF/SAR"/>
</dbReference>
<protein>
    <recommendedName>
        <fullName evidence="5">ADP-ribosylation factor-related protein 1</fullName>
    </recommendedName>
</protein>
<dbReference type="PANTHER" id="PTHR45909:SF1">
    <property type="entry name" value="ADP-RIBOSYLATION FACTOR-RELATED PROTEIN 1"/>
    <property type="match status" value="1"/>
</dbReference>
<dbReference type="PROSITE" id="PS51417">
    <property type="entry name" value="ARF"/>
    <property type="match status" value="1"/>
</dbReference>
<dbReference type="PROSITE" id="PS51419">
    <property type="entry name" value="RAB"/>
    <property type="match status" value="1"/>
</dbReference>
<dbReference type="Pfam" id="PF00025">
    <property type="entry name" value="Arf"/>
    <property type="match status" value="1"/>
</dbReference>
<dbReference type="InterPro" id="IPR024156">
    <property type="entry name" value="Small_GTPase_ARF"/>
</dbReference>
<dbReference type="PROSITE" id="PS50948">
    <property type="entry name" value="PAN"/>
    <property type="match status" value="1"/>
</dbReference>
<evidence type="ECO:0000313" key="9">
    <source>
        <dbReference type="EMBL" id="KAG9511181.1"/>
    </source>
</evidence>
<dbReference type="Proteomes" id="UP000825002">
    <property type="component" value="Unassembled WGS sequence"/>
</dbReference>
<evidence type="ECO:0000256" key="2">
    <source>
        <dbReference type="ARBA" id="ARBA00023134"/>
    </source>
</evidence>